<name>A0A1W7A0T9_9HYPH</name>
<dbReference type="InterPro" id="IPR014347">
    <property type="entry name" value="Tautomerase/MIF_sf"/>
</dbReference>
<dbReference type="KEGG" id="psin:CAK95_25675"/>
<dbReference type="EMBL" id="CP021112">
    <property type="protein sequence ID" value="ARQ03200.1"/>
    <property type="molecule type" value="Genomic_DNA"/>
</dbReference>
<organism evidence="1 2">
    <name type="scientific">Pseudorhodoplanes sinuspersici</name>
    <dbReference type="NCBI Taxonomy" id="1235591"/>
    <lineage>
        <taxon>Bacteria</taxon>
        <taxon>Pseudomonadati</taxon>
        <taxon>Pseudomonadota</taxon>
        <taxon>Alphaproteobacteria</taxon>
        <taxon>Hyphomicrobiales</taxon>
        <taxon>Pseudorhodoplanes</taxon>
    </lineage>
</organism>
<dbReference type="Proteomes" id="UP000194137">
    <property type="component" value="Chromosome"/>
</dbReference>
<dbReference type="InterPro" id="IPR037479">
    <property type="entry name" value="Tauto_MSAD"/>
</dbReference>
<dbReference type="Pfam" id="PF14552">
    <property type="entry name" value="Tautomerase_2"/>
    <property type="match status" value="1"/>
</dbReference>
<dbReference type="PANTHER" id="PTHR38460:SF1">
    <property type="entry name" value="TAUTOMERASE YOLI-RELATED"/>
    <property type="match status" value="1"/>
</dbReference>
<accession>A0A1W7A0T9</accession>
<dbReference type="AlphaFoldDB" id="A0A1W7A0T9"/>
<dbReference type="PANTHER" id="PTHR38460">
    <property type="entry name" value="TAUTOMERASE YOLI-RELATED"/>
    <property type="match status" value="1"/>
</dbReference>
<dbReference type="RefSeq" id="WP_086091664.1">
    <property type="nucleotide sequence ID" value="NZ_CP021112.1"/>
</dbReference>
<keyword evidence="2" id="KW-1185">Reference proteome</keyword>
<dbReference type="STRING" id="1235591.CAK95_25675"/>
<sequence>MPLSRVFLRRGKAAAYRQAILDGLYEAMRETFNVPEDDYFMVVTEHDAADFHCSPHYFGIARSEDLVIVQLTVSNTRTLAQKKALYRRIVEKLGDNPGLRPEDVFINLVETLPENWSFGHGDAQYATDAAA</sequence>
<evidence type="ECO:0000313" key="2">
    <source>
        <dbReference type="Proteomes" id="UP000194137"/>
    </source>
</evidence>
<reference evidence="1 2" key="1">
    <citation type="submission" date="2017-05" db="EMBL/GenBank/DDBJ databases">
        <title>Full genome sequence of Pseudorhodoplanes sinuspersici.</title>
        <authorList>
            <person name="Dastgheib S.M.M."/>
            <person name="Shavandi M."/>
            <person name="Tirandaz H."/>
        </authorList>
    </citation>
    <scope>NUCLEOTIDE SEQUENCE [LARGE SCALE GENOMIC DNA]</scope>
    <source>
        <strain evidence="1 2">RIPI110</strain>
    </source>
</reference>
<evidence type="ECO:0000313" key="1">
    <source>
        <dbReference type="EMBL" id="ARQ03200.1"/>
    </source>
</evidence>
<gene>
    <name evidence="1" type="ORF">CAK95_25675</name>
</gene>
<protein>
    <submittedName>
        <fullName evidence="1">Tautomerase family protein</fullName>
    </submittedName>
</protein>
<proteinExistence type="predicted"/>
<dbReference type="SUPFAM" id="SSF55331">
    <property type="entry name" value="Tautomerase/MIF"/>
    <property type="match status" value="1"/>
</dbReference>
<dbReference type="OrthoDB" id="9804765at2"/>
<dbReference type="Gene3D" id="3.30.429.10">
    <property type="entry name" value="Macrophage Migration Inhibitory Factor"/>
    <property type="match status" value="1"/>
</dbReference>